<dbReference type="EMBL" id="ML208272">
    <property type="protein sequence ID" value="TFK73805.1"/>
    <property type="molecule type" value="Genomic_DNA"/>
</dbReference>
<protein>
    <submittedName>
        <fullName evidence="1">Uncharacterized protein</fullName>
    </submittedName>
</protein>
<accession>A0ACD3B7L0</accession>
<organism evidence="1 2">
    <name type="scientific">Pluteus cervinus</name>
    <dbReference type="NCBI Taxonomy" id="181527"/>
    <lineage>
        <taxon>Eukaryota</taxon>
        <taxon>Fungi</taxon>
        <taxon>Dikarya</taxon>
        <taxon>Basidiomycota</taxon>
        <taxon>Agaricomycotina</taxon>
        <taxon>Agaricomycetes</taxon>
        <taxon>Agaricomycetidae</taxon>
        <taxon>Agaricales</taxon>
        <taxon>Pluteineae</taxon>
        <taxon>Pluteaceae</taxon>
        <taxon>Pluteus</taxon>
    </lineage>
</organism>
<evidence type="ECO:0000313" key="1">
    <source>
        <dbReference type="EMBL" id="TFK73805.1"/>
    </source>
</evidence>
<proteinExistence type="predicted"/>
<gene>
    <name evidence="1" type="ORF">BDN72DRAFT_834148</name>
</gene>
<dbReference type="Proteomes" id="UP000308600">
    <property type="component" value="Unassembled WGS sequence"/>
</dbReference>
<reference evidence="1 2" key="1">
    <citation type="journal article" date="2019" name="Nat. Ecol. Evol.">
        <title>Megaphylogeny resolves global patterns of mushroom evolution.</title>
        <authorList>
            <person name="Varga T."/>
            <person name="Krizsan K."/>
            <person name="Foldi C."/>
            <person name="Dima B."/>
            <person name="Sanchez-Garcia M."/>
            <person name="Sanchez-Ramirez S."/>
            <person name="Szollosi G.J."/>
            <person name="Szarkandi J.G."/>
            <person name="Papp V."/>
            <person name="Albert L."/>
            <person name="Andreopoulos W."/>
            <person name="Angelini C."/>
            <person name="Antonin V."/>
            <person name="Barry K.W."/>
            <person name="Bougher N.L."/>
            <person name="Buchanan P."/>
            <person name="Buyck B."/>
            <person name="Bense V."/>
            <person name="Catcheside P."/>
            <person name="Chovatia M."/>
            <person name="Cooper J."/>
            <person name="Damon W."/>
            <person name="Desjardin D."/>
            <person name="Finy P."/>
            <person name="Geml J."/>
            <person name="Haridas S."/>
            <person name="Hughes K."/>
            <person name="Justo A."/>
            <person name="Karasinski D."/>
            <person name="Kautmanova I."/>
            <person name="Kiss B."/>
            <person name="Kocsube S."/>
            <person name="Kotiranta H."/>
            <person name="LaButti K.M."/>
            <person name="Lechner B.E."/>
            <person name="Liimatainen K."/>
            <person name="Lipzen A."/>
            <person name="Lukacs Z."/>
            <person name="Mihaltcheva S."/>
            <person name="Morgado L.N."/>
            <person name="Niskanen T."/>
            <person name="Noordeloos M.E."/>
            <person name="Ohm R.A."/>
            <person name="Ortiz-Santana B."/>
            <person name="Ovrebo C."/>
            <person name="Racz N."/>
            <person name="Riley R."/>
            <person name="Savchenko A."/>
            <person name="Shiryaev A."/>
            <person name="Soop K."/>
            <person name="Spirin V."/>
            <person name="Szebenyi C."/>
            <person name="Tomsovsky M."/>
            <person name="Tulloss R.E."/>
            <person name="Uehling J."/>
            <person name="Grigoriev I.V."/>
            <person name="Vagvolgyi C."/>
            <person name="Papp T."/>
            <person name="Martin F.M."/>
            <person name="Miettinen O."/>
            <person name="Hibbett D.S."/>
            <person name="Nagy L.G."/>
        </authorList>
    </citation>
    <scope>NUCLEOTIDE SEQUENCE [LARGE SCALE GENOMIC DNA]</scope>
    <source>
        <strain evidence="1 2">NL-1719</strain>
    </source>
</reference>
<name>A0ACD3B7L0_9AGAR</name>
<sequence>MQPSILSYLWNLICNQARRLFLPYLLRRSHKYPKLNGGPNVQRLTDSIVLKSNQYDLLCTEAAAIRFVARNTSIPVPEIFDIWQPRGRKYACMAMSFMEGETLARVWKRLTGEQRIAVLGQLSGYIRQLRALSPPRAGWIGNVGFQRIYDRLYGTRGPGGPFQSEAEFNDSHVSVYTHWGSDNPEIALKLVAIRRAMRDDHQICFTHGDLFNRNILVSVDGPEPEDVKITAILDWEQAGWRPEYWEAVKLAWVNGSSWEYTKMARELVVPGYDEEIRTTFDLSYIVGPGGIV</sequence>
<keyword evidence="2" id="KW-1185">Reference proteome</keyword>
<evidence type="ECO:0000313" key="2">
    <source>
        <dbReference type="Proteomes" id="UP000308600"/>
    </source>
</evidence>